<dbReference type="STRING" id="1314771.A0A197K0D6"/>
<feature type="domain" description="Ras-GEF" evidence="4">
    <location>
        <begin position="506"/>
        <end position="787"/>
    </location>
</feature>
<feature type="region of interest" description="Disordered" evidence="3">
    <location>
        <begin position="438"/>
        <end position="463"/>
    </location>
</feature>
<dbReference type="SUPFAM" id="SSF48366">
    <property type="entry name" value="Ras GEF"/>
    <property type="match status" value="1"/>
</dbReference>
<dbReference type="InterPro" id="IPR008937">
    <property type="entry name" value="Ras-like_GEF"/>
</dbReference>
<sequence length="950" mass="102725">MEEIQSMLARSADALSSGNFKDAYFCYLDIIDAAAIELRKVKFIANVAITSTTTVSLITITRSSVAYAQDILSKHNAAIAAITEPSALPRKTSLSRHSDRITSGQTKTVTMLTEQLQATGPDLGGIESQQSPSPVSSRVSSFSSRSGPTNNSTASPAVSPPLNRTSLPTIPPKPTRRPPPPTISPTPPNRSPLLGFSENGTMPSLGGNTSPNHLLYHGSGSSQTTPTADYPTRPQSMPAPHMVIGGLESPPQSKPPLPPKPARLYRKPNDIKVEENSMDEDDSDDDDDDDDDDLEGHVFSPPLNRRASSPSIAIPAPTRRPGTPLSVPTSPTLSPSSISSSISSADRSRPYTLPQYAALSNQNSAFITVIPDGSVDPTNLVEAERINGDNEDQLAQKTYGPSDHIPLIPVTPLRTTHRTLVEKEKTCSTKLAETRQKLQERSLQIQGNDNGTKSKRDSSEDEVDLQTLQENLNKYTSMIANVMATITKVRELLYRSASITSILEFPAYLVAYQLTLVESAIFLEIPPAALLTHSPKTPHRTITASTDFFNYLTRMIEYSVLFPPEASGRAQCMHYWVKVAVKLHELENFQTLKAVLSALGTPPVKRLKRTWGFVPRKSMHKLETLSELMSETRNYGKYREMMSSLHAGTMTSPSIVSPVHSGSASAPPSGKHDMLSLNGVSNSLSHLGFRTKEAARRPMVPFLGTFIMDITYLLAAVKKTNGAAPPISDQIPATSSLRVRPASSSPMASIQFAPEDDVRIQDLLMTLTAYQSGPKYSSQPPRPYIKAATKNHHHFRAPSLSSALHRTAKYRTSSVDRQIGGNITHQSSYDDEEDDVSGNGIRPTQQLILHYLLTRPWVPERMVDELSTIREPSKNKNSSLGTASRTSASGSTHSWPGLTTGPGMTGGGAGSMYSQISTTSTIQRGSTGSNSGDGGHNGSGGSSRPTSVDE</sequence>
<gene>
    <name evidence="5" type="ORF">K457DRAFT_136576</name>
</gene>
<dbReference type="SMART" id="SM00147">
    <property type="entry name" value="RasGEF"/>
    <property type="match status" value="1"/>
</dbReference>
<feature type="region of interest" description="Disordered" evidence="3">
    <location>
        <begin position="120"/>
        <end position="348"/>
    </location>
</feature>
<feature type="region of interest" description="Disordered" evidence="3">
    <location>
        <begin position="868"/>
        <end position="950"/>
    </location>
</feature>
<dbReference type="PANTHER" id="PTHR23113">
    <property type="entry name" value="GUANINE NUCLEOTIDE EXCHANGE FACTOR"/>
    <property type="match status" value="1"/>
</dbReference>
<evidence type="ECO:0000256" key="1">
    <source>
        <dbReference type="ARBA" id="ARBA00022658"/>
    </source>
</evidence>
<organism evidence="5 6">
    <name type="scientific">Linnemannia elongata AG-77</name>
    <dbReference type="NCBI Taxonomy" id="1314771"/>
    <lineage>
        <taxon>Eukaryota</taxon>
        <taxon>Fungi</taxon>
        <taxon>Fungi incertae sedis</taxon>
        <taxon>Mucoromycota</taxon>
        <taxon>Mortierellomycotina</taxon>
        <taxon>Mortierellomycetes</taxon>
        <taxon>Mortierellales</taxon>
        <taxon>Mortierellaceae</taxon>
        <taxon>Linnemannia</taxon>
    </lineage>
</organism>
<feature type="region of interest" description="Disordered" evidence="3">
    <location>
        <begin position="811"/>
        <end position="840"/>
    </location>
</feature>
<evidence type="ECO:0000256" key="3">
    <source>
        <dbReference type="SAM" id="MobiDB-lite"/>
    </source>
</evidence>
<feature type="compositionally biased region" description="Low complexity" evidence="3">
    <location>
        <begin position="128"/>
        <end position="146"/>
    </location>
</feature>
<feature type="compositionally biased region" description="Low complexity" evidence="3">
    <location>
        <begin position="324"/>
        <end position="344"/>
    </location>
</feature>
<feature type="compositionally biased region" description="Pro residues" evidence="3">
    <location>
        <begin position="169"/>
        <end position="190"/>
    </location>
</feature>
<dbReference type="GO" id="GO:0005886">
    <property type="term" value="C:plasma membrane"/>
    <property type="evidence" value="ECO:0007669"/>
    <property type="project" value="TreeGrafter"/>
</dbReference>
<dbReference type="PROSITE" id="PS50009">
    <property type="entry name" value="RASGEF_CAT"/>
    <property type="match status" value="1"/>
</dbReference>
<evidence type="ECO:0000256" key="2">
    <source>
        <dbReference type="PROSITE-ProRule" id="PRU00168"/>
    </source>
</evidence>
<feature type="compositionally biased region" description="Polar residues" evidence="3">
    <location>
        <begin position="441"/>
        <end position="451"/>
    </location>
</feature>
<dbReference type="GO" id="GO:0007265">
    <property type="term" value="P:Ras protein signal transduction"/>
    <property type="evidence" value="ECO:0007669"/>
    <property type="project" value="TreeGrafter"/>
</dbReference>
<dbReference type="Proteomes" id="UP000078512">
    <property type="component" value="Unassembled WGS sequence"/>
</dbReference>
<reference evidence="5 6" key="1">
    <citation type="submission" date="2016-05" db="EMBL/GenBank/DDBJ databases">
        <title>Genome sequencing reveals origins of a unique bacterial endosymbiosis in the earliest lineages of terrestrial Fungi.</title>
        <authorList>
            <consortium name="DOE Joint Genome Institute"/>
            <person name="Uehling J."/>
            <person name="Gryganskyi A."/>
            <person name="Hameed K."/>
            <person name="Tschaplinski T."/>
            <person name="Misztal P."/>
            <person name="Wu S."/>
            <person name="Desiro A."/>
            <person name="Vande Pol N."/>
            <person name="Du Z.-Y."/>
            <person name="Zienkiewicz A."/>
            <person name="Zienkiewicz K."/>
            <person name="Morin E."/>
            <person name="Tisserant E."/>
            <person name="Splivallo R."/>
            <person name="Hainaut M."/>
            <person name="Henrissat B."/>
            <person name="Ohm R."/>
            <person name="Kuo A."/>
            <person name="Yan J."/>
            <person name="Lipzen A."/>
            <person name="Nolan M."/>
            <person name="Labutti K."/>
            <person name="Barry K."/>
            <person name="Goldstein A."/>
            <person name="Labbe J."/>
            <person name="Schadt C."/>
            <person name="Tuskan G."/>
            <person name="Grigoriev I."/>
            <person name="Martin F."/>
            <person name="Vilgalys R."/>
            <person name="Bonito G."/>
        </authorList>
    </citation>
    <scope>NUCLEOTIDE SEQUENCE [LARGE SCALE GENOMIC DNA]</scope>
    <source>
        <strain evidence="5 6">AG-77</strain>
    </source>
</reference>
<protein>
    <submittedName>
        <fullName evidence="5">Ras GEF</fullName>
    </submittedName>
</protein>
<dbReference type="EMBL" id="KV442032">
    <property type="protein sequence ID" value="OAQ30940.1"/>
    <property type="molecule type" value="Genomic_DNA"/>
</dbReference>
<feature type="compositionally biased region" description="Polar residues" evidence="3">
    <location>
        <begin position="811"/>
        <end position="827"/>
    </location>
</feature>
<dbReference type="InterPro" id="IPR036964">
    <property type="entry name" value="RASGEF_cat_dom_sf"/>
</dbReference>
<proteinExistence type="predicted"/>
<dbReference type="InterPro" id="IPR001895">
    <property type="entry name" value="RASGEF_cat_dom"/>
</dbReference>
<feature type="compositionally biased region" description="Acidic residues" evidence="3">
    <location>
        <begin position="276"/>
        <end position="294"/>
    </location>
</feature>
<name>A0A197K0D6_9FUNG</name>
<dbReference type="OrthoDB" id="546434at2759"/>
<feature type="compositionally biased region" description="Low complexity" evidence="3">
    <location>
        <begin position="878"/>
        <end position="902"/>
    </location>
</feature>
<accession>A0A197K0D6</accession>
<evidence type="ECO:0000259" key="4">
    <source>
        <dbReference type="PROSITE" id="PS50009"/>
    </source>
</evidence>
<feature type="compositionally biased region" description="Pro residues" evidence="3">
    <location>
        <begin position="252"/>
        <end position="261"/>
    </location>
</feature>
<feature type="compositionally biased region" description="Polar residues" evidence="3">
    <location>
        <begin position="912"/>
        <end position="924"/>
    </location>
</feature>
<keyword evidence="6" id="KW-1185">Reference proteome</keyword>
<dbReference type="Gene3D" id="1.10.840.10">
    <property type="entry name" value="Ras guanine-nucleotide exchange factors catalytic domain"/>
    <property type="match status" value="1"/>
</dbReference>
<dbReference type="Pfam" id="PF00617">
    <property type="entry name" value="RasGEF"/>
    <property type="match status" value="1"/>
</dbReference>
<evidence type="ECO:0000313" key="5">
    <source>
        <dbReference type="EMBL" id="OAQ30940.1"/>
    </source>
</evidence>
<keyword evidence="1 2" id="KW-0344">Guanine-nucleotide releasing factor</keyword>
<evidence type="ECO:0000313" key="6">
    <source>
        <dbReference type="Proteomes" id="UP000078512"/>
    </source>
</evidence>
<dbReference type="PANTHER" id="PTHR23113:SF368">
    <property type="entry name" value="CELL DIVISION CONTROL PROTEIN 25"/>
    <property type="match status" value="1"/>
</dbReference>
<feature type="compositionally biased region" description="Polar residues" evidence="3">
    <location>
        <begin position="198"/>
        <end position="212"/>
    </location>
</feature>
<dbReference type="InterPro" id="IPR023578">
    <property type="entry name" value="Ras_GEF_dom_sf"/>
</dbReference>
<feature type="compositionally biased region" description="Gly residues" evidence="3">
    <location>
        <begin position="931"/>
        <end position="941"/>
    </location>
</feature>
<feature type="compositionally biased region" description="Polar residues" evidence="3">
    <location>
        <begin position="147"/>
        <end position="167"/>
    </location>
</feature>
<dbReference type="AlphaFoldDB" id="A0A197K0D6"/>
<dbReference type="GO" id="GO:0005085">
    <property type="term" value="F:guanyl-nucleotide exchange factor activity"/>
    <property type="evidence" value="ECO:0007669"/>
    <property type="project" value="UniProtKB-KW"/>
</dbReference>